<reference evidence="1" key="2">
    <citation type="submission" date="2021-03" db="EMBL/GenBank/DDBJ databases">
        <authorList>
            <person name="Artuso I."/>
            <person name="Turrini P."/>
            <person name="Pirolo M."/>
            <person name="Lugli G.A."/>
            <person name="Ventura M."/>
            <person name="Visca P."/>
        </authorList>
    </citation>
    <scope>NUCLEOTIDE SEQUENCE</scope>
    <source>
        <strain evidence="1">LMG 26462</strain>
    </source>
</reference>
<evidence type="ECO:0000313" key="2">
    <source>
        <dbReference type="Proteomes" id="UP001138921"/>
    </source>
</evidence>
<keyword evidence="2" id="KW-1185">Reference proteome</keyword>
<gene>
    <name evidence="1" type="ORF">J1C56_28575</name>
</gene>
<dbReference type="EMBL" id="JAFLWW010000012">
    <property type="protein sequence ID" value="MBT1159514.1"/>
    <property type="molecule type" value="Genomic_DNA"/>
</dbReference>
<accession>A0A9X1D8W2</accession>
<protein>
    <recommendedName>
        <fullName evidence="3">RNA polymerase sigma-70 region 4 domain-containing protein</fullName>
    </recommendedName>
</protein>
<evidence type="ECO:0008006" key="3">
    <source>
        <dbReference type="Google" id="ProtNLM"/>
    </source>
</evidence>
<proteinExistence type="predicted"/>
<reference evidence="1" key="1">
    <citation type="journal article" date="2021" name="Microorganisms">
        <title>Phylogenomic Reconstruction and Metabolic Potential of the Genus Aminobacter.</title>
        <authorList>
            <person name="Artuso I."/>
            <person name="Turrini P."/>
            <person name="Pirolo M."/>
            <person name="Lugli G.A."/>
            <person name="Ventura M."/>
            <person name="Visca P."/>
        </authorList>
    </citation>
    <scope>NUCLEOTIDE SEQUENCE</scope>
    <source>
        <strain evidence="1">LMG 26462</strain>
    </source>
</reference>
<sequence length="223" mass="24915">MMLEKLRTCWGFSPTVDRNIALVEGFLKGKRFADLAQEHGLSTARVRQIIEKADWFVGGGILTKAEPSKASPRSDFMAAYPYVWNLAQLQGLGSATPRHFFRELERAGSLERLVEKMKRLPSRGRTTRELVRLVWQKERGESPWPAMKRSSIAIAQPSCPVDRPDRALQCQLALEPALQQLVQRALESGWSEDETVYALLELAGARLKGQLPRAAVVDGDGTS</sequence>
<dbReference type="AlphaFoldDB" id="A0A9X1D8W2"/>
<name>A0A9X1D8W2_9HYPH</name>
<evidence type="ECO:0000313" key="1">
    <source>
        <dbReference type="EMBL" id="MBT1159514.1"/>
    </source>
</evidence>
<organism evidence="1 2">
    <name type="scientific">Aminobacter anthyllidis</name>
    <dbReference type="NCBI Taxonomy" id="1035067"/>
    <lineage>
        <taxon>Bacteria</taxon>
        <taxon>Pseudomonadati</taxon>
        <taxon>Pseudomonadota</taxon>
        <taxon>Alphaproteobacteria</taxon>
        <taxon>Hyphomicrobiales</taxon>
        <taxon>Phyllobacteriaceae</taxon>
        <taxon>Aminobacter</taxon>
    </lineage>
</organism>
<comment type="caution">
    <text evidence="1">The sequence shown here is derived from an EMBL/GenBank/DDBJ whole genome shotgun (WGS) entry which is preliminary data.</text>
</comment>
<dbReference type="Proteomes" id="UP001138921">
    <property type="component" value="Unassembled WGS sequence"/>
</dbReference>